<evidence type="ECO:0000256" key="7">
    <source>
        <dbReference type="ARBA" id="ARBA00022617"/>
    </source>
</evidence>
<keyword evidence="11" id="KW-0249">Electron transport</keyword>
<dbReference type="FunFam" id="2.140.10.20:FF:000001">
    <property type="entry name" value="Nitrite reductase NirS"/>
    <property type="match status" value="1"/>
</dbReference>
<evidence type="ECO:0000256" key="17">
    <source>
        <dbReference type="ARBA" id="ARBA00071688"/>
    </source>
</evidence>
<dbReference type="InterPro" id="IPR036909">
    <property type="entry name" value="Cyt_c-like_dom_sf"/>
</dbReference>
<dbReference type="InterPro" id="IPR009056">
    <property type="entry name" value="Cyt_c-like_dom"/>
</dbReference>
<keyword evidence="12" id="KW-0560">Oxidoreductase</keyword>
<dbReference type="PANTHER" id="PTHR47197:SF3">
    <property type="entry name" value="DIHYDRO-HEME D1 DEHYDROGENASE"/>
    <property type="match status" value="1"/>
</dbReference>
<keyword evidence="25" id="KW-1185">Reference proteome</keyword>
<gene>
    <name evidence="24" type="ORF">PN36_22995</name>
</gene>
<dbReference type="EC" id="1.7.99.1" evidence="16"/>
<dbReference type="Proteomes" id="UP000030428">
    <property type="component" value="Unassembled WGS sequence"/>
</dbReference>
<dbReference type="CDD" id="cd20779">
    <property type="entry name" value="8prop_hemeD1_NirS"/>
    <property type="match status" value="1"/>
</dbReference>
<dbReference type="GO" id="GO:0050421">
    <property type="term" value="F:nitrite reductase (NO-forming) activity"/>
    <property type="evidence" value="ECO:0007669"/>
    <property type="project" value="UniProtKB-EC"/>
</dbReference>
<evidence type="ECO:0000256" key="5">
    <source>
        <dbReference type="ARBA" id="ARBA00011882"/>
    </source>
</evidence>
<evidence type="ECO:0000256" key="22">
    <source>
        <dbReference type="SAM" id="SignalP"/>
    </source>
</evidence>
<evidence type="ECO:0000256" key="18">
    <source>
        <dbReference type="ARBA" id="ARBA00075012"/>
    </source>
</evidence>
<dbReference type="Pfam" id="PF02239">
    <property type="entry name" value="Cytochrom_D1"/>
    <property type="match status" value="1"/>
</dbReference>
<comment type="catalytic activity">
    <reaction evidence="14">
        <text>nitric oxide + Fe(III)-[cytochrome c] + H2O = Fe(II)-[cytochrome c] + nitrite + 2 H(+)</text>
        <dbReference type="Rhea" id="RHEA:15233"/>
        <dbReference type="Rhea" id="RHEA-COMP:10350"/>
        <dbReference type="Rhea" id="RHEA-COMP:14399"/>
        <dbReference type="ChEBI" id="CHEBI:15377"/>
        <dbReference type="ChEBI" id="CHEBI:15378"/>
        <dbReference type="ChEBI" id="CHEBI:16301"/>
        <dbReference type="ChEBI" id="CHEBI:16480"/>
        <dbReference type="ChEBI" id="CHEBI:29033"/>
        <dbReference type="ChEBI" id="CHEBI:29034"/>
        <dbReference type="EC" id="1.7.2.1"/>
    </reaction>
</comment>
<evidence type="ECO:0000256" key="1">
    <source>
        <dbReference type="ARBA" id="ARBA00001926"/>
    </source>
</evidence>
<feature type="chain" id="PRO_5020031296" description="Nitrite reductase" evidence="22">
    <location>
        <begin position="27"/>
        <end position="587"/>
    </location>
</feature>
<evidence type="ECO:0000259" key="23">
    <source>
        <dbReference type="PROSITE" id="PS51007"/>
    </source>
</evidence>
<evidence type="ECO:0000256" key="6">
    <source>
        <dbReference type="ARBA" id="ARBA00022448"/>
    </source>
</evidence>
<dbReference type="GO" id="GO:0009055">
    <property type="term" value="F:electron transfer activity"/>
    <property type="evidence" value="ECO:0007669"/>
    <property type="project" value="InterPro"/>
</dbReference>
<reference evidence="24 25" key="1">
    <citation type="journal article" date="2016" name="Front. Microbiol.">
        <title>Single-Cell (Meta-)Genomics of a Dimorphic Candidatus Thiomargarita nelsonii Reveals Genomic Plasticity.</title>
        <authorList>
            <person name="Flood B.E."/>
            <person name="Fliss P."/>
            <person name="Jones D.S."/>
            <person name="Dick G.J."/>
            <person name="Jain S."/>
            <person name="Kaster A.K."/>
            <person name="Winkel M."/>
            <person name="Mussmann M."/>
            <person name="Bailey J."/>
        </authorList>
    </citation>
    <scope>NUCLEOTIDE SEQUENCE [LARGE SCALE GENOMIC DNA]</scope>
    <source>
        <strain evidence="24">Hydrate Ridge</strain>
    </source>
</reference>
<keyword evidence="7 21" id="KW-0349">Heme</keyword>
<evidence type="ECO:0000256" key="4">
    <source>
        <dbReference type="ARBA" id="ARBA00011738"/>
    </source>
</evidence>
<accession>A0A4E0RFZ5</accession>
<dbReference type="GO" id="GO:0046872">
    <property type="term" value="F:metal ion binding"/>
    <property type="evidence" value="ECO:0007669"/>
    <property type="project" value="UniProtKB-KW"/>
</dbReference>
<evidence type="ECO:0000256" key="2">
    <source>
        <dbReference type="ARBA" id="ARBA00001971"/>
    </source>
</evidence>
<dbReference type="SUPFAM" id="SSF51004">
    <property type="entry name" value="C-terminal (heme d1) domain of cytochrome cd1-nitrite reductase"/>
    <property type="match status" value="1"/>
</dbReference>
<comment type="caution">
    <text evidence="24">The sequence shown here is derived from an EMBL/GenBank/DDBJ whole genome shotgun (WGS) entry which is preliminary data.</text>
</comment>
<proteinExistence type="predicted"/>
<feature type="domain" description="Cytochrome c" evidence="23">
    <location>
        <begin position="78"/>
        <end position="157"/>
    </location>
</feature>
<evidence type="ECO:0000313" key="25">
    <source>
        <dbReference type="Proteomes" id="UP000030428"/>
    </source>
</evidence>
<evidence type="ECO:0000256" key="21">
    <source>
        <dbReference type="PROSITE-ProRule" id="PRU00433"/>
    </source>
</evidence>
<comment type="subcellular location">
    <subcellularLocation>
        <location evidence="3">Periplasm</location>
    </subcellularLocation>
</comment>
<sequence>MKLTLRNMSGTVALSALSLMVGTAIAAEPNQQGDQKYKAGVVGKNFPVEKKYEGAPSAVEPGALKMIITPGAPSISETEFEKAKQIFFERCAGCHGVLRKGATGKPLTPDITQQRSTPYLKVFINYGSPGGMPNFGTSGELTPEEVDLMARYIQHEPPIPPEYGIKEMKANWEVIVPPEERPTQKMNDYNIENIFSVTLRDAGKVALIDGDTKKVINIVKTGYAVHISRPSASGRYLYVIGRDAKVNLIDLWMEKPDNVASIKVGLEARSVETSKYKGWEDKYAIAGTYWPPQFVIMDGDTLEPLKIASTRGMTVGTQEYHPEPRVAAIVASHEHPEFIINVKETGKVLLVNYEDLTSLKITSIDTARFLHDGGWDSTQRYFMSAANKSNKIAVIDSKEDKLAAMIEVGKIPHPGRGANFIDPEYGPVWATSHLGDDQIALIGTDPVNHPDSAWKVVRMLKGQGSASLFIKTHPKSKNLYLDTPLNPSTQTSQSVAVFDIDNLEKGYEILPIAEWAAIGEGPKRVVQPEYNKAGDEVWFSVWSGEAQESAIVIIDDKTRTLKQVIKGPWLVTPTGKFNIYNTTHDVY</sequence>
<dbReference type="GO" id="GO:0042597">
    <property type="term" value="C:periplasmic space"/>
    <property type="evidence" value="ECO:0007669"/>
    <property type="project" value="UniProtKB-SubCell"/>
</dbReference>
<protein>
    <recommendedName>
        <fullName evidence="17">Nitrite reductase</fullName>
        <ecNumber evidence="5">1.7.2.1</ecNumber>
        <ecNumber evidence="16">1.7.99.1</ecNumber>
    </recommendedName>
    <alternativeName>
        <fullName evidence="19">Cytochrome cd1</fullName>
    </alternativeName>
    <alternativeName>
        <fullName evidence="20">Cytochrome oxidase</fullName>
    </alternativeName>
    <alternativeName>
        <fullName evidence="18">Hydroxylamine reductase</fullName>
    </alternativeName>
</protein>
<dbReference type="EC" id="1.7.2.1" evidence="5"/>
<feature type="signal peptide" evidence="22">
    <location>
        <begin position="1"/>
        <end position="26"/>
    </location>
</feature>
<evidence type="ECO:0000256" key="19">
    <source>
        <dbReference type="ARBA" id="ARBA00077813"/>
    </source>
</evidence>
<dbReference type="InterPro" id="IPR003143">
    <property type="entry name" value="Cyt_cd1_C_sf"/>
</dbReference>
<dbReference type="AlphaFoldDB" id="A0A4E0RFZ5"/>
<evidence type="ECO:0000256" key="13">
    <source>
        <dbReference type="ARBA" id="ARBA00023004"/>
    </source>
</evidence>
<keyword evidence="8 21" id="KW-0479">Metal-binding</keyword>
<evidence type="ECO:0000256" key="20">
    <source>
        <dbReference type="ARBA" id="ARBA00080115"/>
    </source>
</evidence>
<evidence type="ECO:0000256" key="9">
    <source>
        <dbReference type="ARBA" id="ARBA00022729"/>
    </source>
</evidence>
<evidence type="ECO:0000256" key="15">
    <source>
        <dbReference type="ARBA" id="ARBA00051350"/>
    </source>
</evidence>
<keyword evidence="13 21" id="KW-0408">Iron</keyword>
<keyword evidence="10" id="KW-0574">Periplasm</keyword>
<dbReference type="GO" id="GO:0020037">
    <property type="term" value="F:heme binding"/>
    <property type="evidence" value="ECO:0007669"/>
    <property type="project" value="InterPro"/>
</dbReference>
<dbReference type="Gene3D" id="1.10.760.10">
    <property type="entry name" value="Cytochrome c-like domain"/>
    <property type="match status" value="1"/>
</dbReference>
<evidence type="ECO:0000256" key="11">
    <source>
        <dbReference type="ARBA" id="ARBA00022982"/>
    </source>
</evidence>
<dbReference type="GO" id="GO:0050418">
    <property type="term" value="F:hydroxylamine reductase activity"/>
    <property type="evidence" value="ECO:0007669"/>
    <property type="project" value="UniProtKB-EC"/>
</dbReference>
<dbReference type="InterPro" id="IPR011048">
    <property type="entry name" value="Haem_d1_sf"/>
</dbReference>
<dbReference type="InterPro" id="IPR051200">
    <property type="entry name" value="Host-pathogen_enzymatic-act"/>
</dbReference>
<dbReference type="PROSITE" id="PS51007">
    <property type="entry name" value="CYTC"/>
    <property type="match status" value="1"/>
</dbReference>
<name>A0A4E0RFZ5_9GAMM</name>
<comment type="subunit">
    <text evidence="4">Homodimer.</text>
</comment>
<evidence type="ECO:0000256" key="3">
    <source>
        <dbReference type="ARBA" id="ARBA00004418"/>
    </source>
</evidence>
<evidence type="ECO:0000256" key="8">
    <source>
        <dbReference type="ARBA" id="ARBA00022723"/>
    </source>
</evidence>
<dbReference type="EMBL" id="JSZA02000110">
    <property type="protein sequence ID" value="TGO02566.1"/>
    <property type="molecule type" value="Genomic_DNA"/>
</dbReference>
<comment type="cofactor">
    <cofactor evidence="1">
        <name>heme c</name>
        <dbReference type="ChEBI" id="CHEBI:61717"/>
    </cofactor>
</comment>
<dbReference type="Gene3D" id="2.140.10.20">
    <property type="entry name" value="C-terminal (heme d1) domain of cytochrome cd1-nitrite reductase"/>
    <property type="match status" value="1"/>
</dbReference>
<evidence type="ECO:0000256" key="14">
    <source>
        <dbReference type="ARBA" id="ARBA00049340"/>
    </source>
</evidence>
<dbReference type="SUPFAM" id="SSF46626">
    <property type="entry name" value="Cytochrome c"/>
    <property type="match status" value="1"/>
</dbReference>
<keyword evidence="9 22" id="KW-0732">Signal</keyword>
<evidence type="ECO:0000313" key="24">
    <source>
        <dbReference type="EMBL" id="TGO02566.1"/>
    </source>
</evidence>
<dbReference type="Pfam" id="PF13442">
    <property type="entry name" value="Cytochrome_CBB3"/>
    <property type="match status" value="1"/>
</dbReference>
<organism evidence="24 25">
    <name type="scientific">Candidatus Thiomargarita nelsonii</name>
    <dbReference type="NCBI Taxonomy" id="1003181"/>
    <lineage>
        <taxon>Bacteria</taxon>
        <taxon>Pseudomonadati</taxon>
        <taxon>Pseudomonadota</taxon>
        <taxon>Gammaproteobacteria</taxon>
        <taxon>Thiotrichales</taxon>
        <taxon>Thiotrichaceae</taxon>
        <taxon>Thiomargarita</taxon>
    </lineage>
</organism>
<evidence type="ECO:0000256" key="16">
    <source>
        <dbReference type="ARBA" id="ARBA00067067"/>
    </source>
</evidence>
<dbReference type="PANTHER" id="PTHR47197">
    <property type="entry name" value="PROTEIN NIRF"/>
    <property type="match status" value="1"/>
</dbReference>
<keyword evidence="6" id="KW-0813">Transport</keyword>
<dbReference type="FunFam" id="1.10.760.10:FF:000027">
    <property type="entry name" value="Nitrite reductase"/>
    <property type="match status" value="1"/>
</dbReference>
<comment type="cofactor">
    <cofactor evidence="2">
        <name>heme</name>
        <dbReference type="ChEBI" id="CHEBI:30413"/>
    </cofactor>
</comment>
<comment type="catalytic activity">
    <reaction evidence="15">
        <text>A + NH4(+) + H2O = hydroxylamine + AH2 + H(+)</text>
        <dbReference type="Rhea" id="RHEA:22052"/>
        <dbReference type="ChEBI" id="CHEBI:13193"/>
        <dbReference type="ChEBI" id="CHEBI:15377"/>
        <dbReference type="ChEBI" id="CHEBI:15378"/>
        <dbReference type="ChEBI" id="CHEBI:15429"/>
        <dbReference type="ChEBI" id="CHEBI:17499"/>
        <dbReference type="ChEBI" id="CHEBI:28938"/>
        <dbReference type="EC" id="1.7.99.1"/>
    </reaction>
</comment>
<evidence type="ECO:0000256" key="12">
    <source>
        <dbReference type="ARBA" id="ARBA00023002"/>
    </source>
</evidence>
<evidence type="ECO:0000256" key="10">
    <source>
        <dbReference type="ARBA" id="ARBA00022764"/>
    </source>
</evidence>